<evidence type="ECO:0000256" key="1">
    <source>
        <dbReference type="ARBA" id="ARBA00002206"/>
    </source>
</evidence>
<dbReference type="Proteomes" id="UP000516437">
    <property type="component" value="Chromosome 8"/>
</dbReference>
<dbReference type="SMART" id="SM00979">
    <property type="entry name" value="TIFY"/>
    <property type="match status" value="1"/>
</dbReference>
<evidence type="ECO:0000256" key="6">
    <source>
        <dbReference type="ARBA" id="ARBA00022833"/>
    </source>
</evidence>
<keyword evidence="10" id="KW-0804">Transcription</keyword>
<name>A0A6A1UUQ3_9ROSI</name>
<evidence type="ECO:0000259" key="15">
    <source>
        <dbReference type="PROSITE" id="PS50114"/>
    </source>
</evidence>
<gene>
    <name evidence="18" type="ORF">CJ030_MR8G003330</name>
</gene>
<dbReference type="GO" id="GO:0043565">
    <property type="term" value="F:sequence-specific DNA binding"/>
    <property type="evidence" value="ECO:0007669"/>
    <property type="project" value="InterPro"/>
</dbReference>
<feature type="domain" description="CCT" evidence="16">
    <location>
        <begin position="146"/>
        <end position="188"/>
    </location>
</feature>
<evidence type="ECO:0000313" key="18">
    <source>
        <dbReference type="EMBL" id="KAB1203866.1"/>
    </source>
</evidence>
<keyword evidence="11 13" id="KW-0539">Nucleus</keyword>
<dbReference type="PROSITE" id="PS50114">
    <property type="entry name" value="GATA_ZN_FINGER_2"/>
    <property type="match status" value="1"/>
</dbReference>
<dbReference type="OrthoDB" id="2162994at2759"/>
<reference evidence="18 19" key="1">
    <citation type="journal article" date="2019" name="Plant Biotechnol. J.">
        <title>The red bayberry genome and genetic basis of sex determination.</title>
        <authorList>
            <person name="Jia H.M."/>
            <person name="Jia H.J."/>
            <person name="Cai Q.L."/>
            <person name="Wang Y."/>
            <person name="Zhao H.B."/>
            <person name="Yang W.F."/>
            <person name="Wang G.Y."/>
            <person name="Li Y.H."/>
            <person name="Zhan D.L."/>
            <person name="Shen Y.T."/>
            <person name="Niu Q.F."/>
            <person name="Chang L."/>
            <person name="Qiu J."/>
            <person name="Zhao L."/>
            <person name="Xie H.B."/>
            <person name="Fu W.Y."/>
            <person name="Jin J."/>
            <person name="Li X.W."/>
            <person name="Jiao Y."/>
            <person name="Zhou C.C."/>
            <person name="Tu T."/>
            <person name="Chai C.Y."/>
            <person name="Gao J.L."/>
            <person name="Fan L.J."/>
            <person name="van de Weg E."/>
            <person name="Wang J.Y."/>
            <person name="Gao Z.S."/>
        </authorList>
    </citation>
    <scope>NUCLEOTIDE SEQUENCE [LARGE SCALE GENOMIC DNA]</scope>
    <source>
        <tissue evidence="18">Leaves</tissue>
    </source>
</reference>
<dbReference type="GO" id="GO:0008270">
    <property type="term" value="F:zinc ion binding"/>
    <property type="evidence" value="ECO:0007669"/>
    <property type="project" value="UniProtKB-KW"/>
</dbReference>
<evidence type="ECO:0000256" key="5">
    <source>
        <dbReference type="ARBA" id="ARBA00022771"/>
    </source>
</evidence>
<dbReference type="PANTHER" id="PTHR46125">
    <property type="entry name" value="GATA TRANSCRIPTION FACTOR 28"/>
    <property type="match status" value="1"/>
</dbReference>
<feature type="domain" description="Tify" evidence="17">
    <location>
        <begin position="79"/>
        <end position="114"/>
    </location>
</feature>
<dbReference type="PROSITE" id="PS00344">
    <property type="entry name" value="GATA_ZN_FINGER_1"/>
    <property type="match status" value="1"/>
</dbReference>
<keyword evidence="8" id="KW-0238">DNA-binding</keyword>
<evidence type="ECO:0000256" key="8">
    <source>
        <dbReference type="ARBA" id="ARBA00023125"/>
    </source>
</evidence>
<dbReference type="Pfam" id="PF06200">
    <property type="entry name" value="tify"/>
    <property type="match status" value="1"/>
</dbReference>
<organism evidence="18 19">
    <name type="scientific">Morella rubra</name>
    <name type="common">Chinese bayberry</name>
    <dbReference type="NCBI Taxonomy" id="262757"/>
    <lineage>
        <taxon>Eukaryota</taxon>
        <taxon>Viridiplantae</taxon>
        <taxon>Streptophyta</taxon>
        <taxon>Embryophyta</taxon>
        <taxon>Tracheophyta</taxon>
        <taxon>Spermatophyta</taxon>
        <taxon>Magnoliopsida</taxon>
        <taxon>eudicotyledons</taxon>
        <taxon>Gunneridae</taxon>
        <taxon>Pentapetalae</taxon>
        <taxon>rosids</taxon>
        <taxon>fabids</taxon>
        <taxon>Fagales</taxon>
        <taxon>Myricaceae</taxon>
        <taxon>Morella</taxon>
    </lineage>
</organism>
<dbReference type="Pfam" id="PF06203">
    <property type="entry name" value="CCT"/>
    <property type="match status" value="1"/>
</dbReference>
<evidence type="ECO:0000256" key="2">
    <source>
        <dbReference type="ARBA" id="ARBA00004123"/>
    </source>
</evidence>
<evidence type="ECO:0000256" key="3">
    <source>
        <dbReference type="ARBA" id="ARBA00007722"/>
    </source>
</evidence>
<feature type="region of interest" description="Disordered" evidence="14">
    <location>
        <begin position="1"/>
        <end position="31"/>
    </location>
</feature>
<feature type="domain" description="GATA-type" evidence="15">
    <location>
        <begin position="214"/>
        <end position="268"/>
    </location>
</feature>
<keyword evidence="7" id="KW-0805">Transcription regulation</keyword>
<accession>A0A6A1UUQ3</accession>
<dbReference type="GO" id="GO:0006355">
    <property type="term" value="P:regulation of DNA-templated transcription"/>
    <property type="evidence" value="ECO:0007669"/>
    <property type="project" value="InterPro"/>
</dbReference>
<evidence type="ECO:0000256" key="11">
    <source>
        <dbReference type="ARBA" id="ARBA00023242"/>
    </source>
</evidence>
<evidence type="ECO:0000256" key="12">
    <source>
        <dbReference type="PROSITE-ProRule" id="PRU00094"/>
    </source>
</evidence>
<evidence type="ECO:0000256" key="14">
    <source>
        <dbReference type="SAM" id="MobiDB-lite"/>
    </source>
</evidence>
<comment type="caution">
    <text evidence="18">The sequence shown here is derived from an EMBL/GenBank/DDBJ whole genome shotgun (WGS) entry which is preliminary data.</text>
</comment>
<keyword evidence="4" id="KW-0479">Metal-binding</keyword>
<evidence type="ECO:0000256" key="7">
    <source>
        <dbReference type="ARBA" id="ARBA00023015"/>
    </source>
</evidence>
<keyword evidence="6" id="KW-0862">Zinc</keyword>
<dbReference type="SMART" id="SM00401">
    <property type="entry name" value="ZnF_GATA"/>
    <property type="match status" value="1"/>
</dbReference>
<dbReference type="InterPro" id="IPR010399">
    <property type="entry name" value="Tify_dom"/>
</dbReference>
<dbReference type="PROSITE" id="PS51320">
    <property type="entry name" value="TIFY"/>
    <property type="match status" value="1"/>
</dbReference>
<dbReference type="PROSITE" id="PS51017">
    <property type="entry name" value="CCT"/>
    <property type="match status" value="1"/>
</dbReference>
<evidence type="ECO:0000259" key="16">
    <source>
        <dbReference type="PROSITE" id="PS51017"/>
    </source>
</evidence>
<dbReference type="Pfam" id="PF00320">
    <property type="entry name" value="GATA"/>
    <property type="match status" value="1"/>
</dbReference>
<dbReference type="PANTHER" id="PTHR46125:SF20">
    <property type="entry name" value="GATA TRANSCRIPTION FACTOR 25"/>
    <property type="match status" value="1"/>
</dbReference>
<comment type="subcellular location">
    <subcellularLocation>
        <location evidence="2 13">Nucleus</location>
    </subcellularLocation>
</comment>
<evidence type="ECO:0000256" key="9">
    <source>
        <dbReference type="ARBA" id="ARBA00023159"/>
    </source>
</evidence>
<comment type="function">
    <text evidence="1">Transcriptional activator that specifically binds 5'-GATA-3' or 5'-GAT-3' motifs within gene promoters.</text>
</comment>
<comment type="similarity">
    <text evidence="3">Belongs to the type IV zinc-finger family. Class C subfamily.</text>
</comment>
<evidence type="ECO:0000256" key="13">
    <source>
        <dbReference type="PROSITE-ProRule" id="PRU00357"/>
    </source>
</evidence>
<proteinExistence type="inferred from homology"/>
<dbReference type="InterPro" id="IPR013088">
    <property type="entry name" value="Znf_NHR/GATA"/>
</dbReference>
<protein>
    <submittedName>
        <fullName evidence="18">GATA transcription factor 25</fullName>
    </submittedName>
</protein>
<dbReference type="EMBL" id="RXIC02000026">
    <property type="protein sequence ID" value="KAB1203866.1"/>
    <property type="molecule type" value="Genomic_DNA"/>
</dbReference>
<dbReference type="CDD" id="cd00202">
    <property type="entry name" value="ZnF_GATA"/>
    <property type="match status" value="1"/>
</dbReference>
<evidence type="ECO:0000256" key="4">
    <source>
        <dbReference type="ARBA" id="ARBA00022723"/>
    </source>
</evidence>
<keyword evidence="9" id="KW-0010">Activator</keyword>
<dbReference type="InterPro" id="IPR010402">
    <property type="entry name" value="CCT_domain"/>
</dbReference>
<evidence type="ECO:0000256" key="10">
    <source>
        <dbReference type="ARBA" id="ARBA00023163"/>
    </source>
</evidence>
<keyword evidence="5 12" id="KW-0863">Zinc-finger</keyword>
<dbReference type="InterPro" id="IPR045280">
    <property type="entry name" value="TIFY-like"/>
</dbReference>
<dbReference type="SUPFAM" id="SSF57716">
    <property type="entry name" value="Glucocorticoid receptor-like (DNA-binding domain)"/>
    <property type="match status" value="1"/>
</dbReference>
<evidence type="ECO:0000259" key="17">
    <source>
        <dbReference type="PROSITE" id="PS51320"/>
    </source>
</evidence>
<dbReference type="GO" id="GO:0005634">
    <property type="term" value="C:nucleus"/>
    <property type="evidence" value="ECO:0007669"/>
    <property type="project" value="UniProtKB-SubCell"/>
</dbReference>
<sequence length="303" mass="32439">MYGHAQPLNMPNQIAAPADDDDVSGAGAESIDNPHIRYESHSLDDPGGAVGGVVDEVTADAVYGHGGGGGGASEMAIQRPDGTSQLTLSFRGQVYVFDSVTPDKVQAVLLLLGGCELSSGPQVEMLPQTQRGGAIEYPVKCNQPHRAASLNRFRQKRKERCFDKKVRYSVRQEVALRMQRNKGQFTSSKKSEGAYNWGAVQESGQDDSPPEALCTHCGISSKSTPMMRRGPSGPRSLCNACGLFWANRGALRDLSKKTQDHSLTMAEQGEGEANDSDCVTALHATNNLVTFSNGDNSGLISEH</sequence>
<evidence type="ECO:0000313" key="19">
    <source>
        <dbReference type="Proteomes" id="UP000516437"/>
    </source>
</evidence>
<dbReference type="Gene3D" id="3.30.50.10">
    <property type="entry name" value="Erythroid Transcription Factor GATA-1, subunit A"/>
    <property type="match status" value="1"/>
</dbReference>
<keyword evidence="19" id="KW-1185">Reference proteome</keyword>
<dbReference type="InterPro" id="IPR000679">
    <property type="entry name" value="Znf_GATA"/>
</dbReference>
<dbReference type="AlphaFoldDB" id="A0A6A1UUQ3"/>